<evidence type="ECO:0000256" key="6">
    <source>
        <dbReference type="ARBA" id="ARBA00035673"/>
    </source>
</evidence>
<feature type="transmembrane region" description="Helical" evidence="10">
    <location>
        <begin position="226"/>
        <end position="246"/>
    </location>
</feature>
<reference evidence="11 12" key="1">
    <citation type="submission" date="2024-02" db="EMBL/GenBank/DDBJ databases">
        <title>Chromosome-scale genome assembly of the rough periwinkle Littorina saxatilis.</title>
        <authorList>
            <person name="De Jode A."/>
            <person name="Faria R."/>
            <person name="Formenti G."/>
            <person name="Sims Y."/>
            <person name="Smith T.P."/>
            <person name="Tracey A."/>
            <person name="Wood J.M.D."/>
            <person name="Zagrodzka Z.B."/>
            <person name="Johannesson K."/>
            <person name="Butlin R.K."/>
            <person name="Leder E.H."/>
        </authorList>
    </citation>
    <scope>NUCLEOTIDE SEQUENCE [LARGE SCALE GENOMIC DNA]</scope>
    <source>
        <strain evidence="11">Snail1</strain>
        <tissue evidence="11">Muscle</tissue>
    </source>
</reference>
<feature type="transmembrane region" description="Helical" evidence="10">
    <location>
        <begin position="111"/>
        <end position="131"/>
    </location>
</feature>
<protein>
    <recommendedName>
        <fullName evidence="6">lysoplasmalogenase</fullName>
        <ecNumber evidence="6">3.3.2.2</ecNumber>
    </recommendedName>
</protein>
<keyword evidence="12" id="KW-1185">Reference proteome</keyword>
<evidence type="ECO:0000256" key="1">
    <source>
        <dbReference type="ARBA" id="ARBA00004141"/>
    </source>
</evidence>
<keyword evidence="3 10" id="KW-0812">Transmembrane</keyword>
<evidence type="ECO:0000313" key="11">
    <source>
        <dbReference type="EMBL" id="KAK7103974.1"/>
    </source>
</evidence>
<dbReference type="GO" id="GO:0047408">
    <property type="term" value="F:alkenylglycerophosphocholine hydrolase activity"/>
    <property type="evidence" value="ECO:0007669"/>
    <property type="project" value="UniProtKB-EC"/>
</dbReference>
<dbReference type="EC" id="3.3.2.2" evidence="6"/>
<comment type="similarity">
    <text evidence="2">Belongs to the TMEM86 family.</text>
</comment>
<comment type="catalytic activity">
    <reaction evidence="8">
        <text>a 1-O-(1Z-alkenyl)-sn-glycero-3-phosphocholine + H2O = a 2,3-saturated aldehyde + sn-glycerol 3-phosphocholine</text>
        <dbReference type="Rhea" id="RHEA:22544"/>
        <dbReference type="ChEBI" id="CHEBI:15377"/>
        <dbReference type="ChEBI" id="CHEBI:16870"/>
        <dbReference type="ChEBI" id="CHEBI:73359"/>
        <dbReference type="ChEBI" id="CHEBI:77287"/>
        <dbReference type="EC" id="3.3.2.2"/>
    </reaction>
</comment>
<comment type="catalytic activity">
    <reaction evidence="7">
        <text>a 1-O-(1Z-alkenyl)-sn-glycero-3-phosphoethanolamine + H2O = a 2,3-saturated aldehyde + sn-glycero-3-phosphoethanolamine</text>
        <dbReference type="Rhea" id="RHEA:16905"/>
        <dbReference type="ChEBI" id="CHEBI:15377"/>
        <dbReference type="ChEBI" id="CHEBI:73359"/>
        <dbReference type="ChEBI" id="CHEBI:77288"/>
        <dbReference type="ChEBI" id="CHEBI:143890"/>
        <dbReference type="EC" id="3.3.2.2"/>
    </reaction>
</comment>
<feature type="transmembrane region" description="Helical" evidence="10">
    <location>
        <begin position="195"/>
        <end position="220"/>
    </location>
</feature>
<dbReference type="Pfam" id="PF07947">
    <property type="entry name" value="YhhN"/>
    <property type="match status" value="1"/>
</dbReference>
<feature type="transmembrane region" description="Helical" evidence="10">
    <location>
        <begin position="55"/>
        <end position="75"/>
    </location>
</feature>
<dbReference type="Proteomes" id="UP001374579">
    <property type="component" value="Unassembled WGS sequence"/>
</dbReference>
<feature type="compositionally biased region" description="Basic residues" evidence="9">
    <location>
        <begin position="7"/>
        <end position="21"/>
    </location>
</feature>
<sequence length="252" mass="28435">MMNSANKIRRTSKIPCKKRNQKRGRRDMLLVPYIILVSFYLWSTDPLSNYDPPETPVRALIKVAPILYLACYVGLTPRFRHNVLAQGARVGLIFSSMGDACLVWKDTHFLHGMFFFSLAQMAYIFGLSSWFDRGQYPRKHVKMFGLACVCSYLYIVTGMTSPLMAMCVLGYTVLLFTMANLSMQRNIIERNRGSSIGAVGATLFVISDLLIAVCKWKLVFPFCEEVIMLTYYAAQACIAAGAVNSARSRRQS</sequence>
<comment type="caution">
    <text evidence="11">The sequence shown here is derived from an EMBL/GenBank/DDBJ whole genome shotgun (WGS) entry which is preliminary data.</text>
</comment>
<dbReference type="GO" id="GO:0016020">
    <property type="term" value="C:membrane"/>
    <property type="evidence" value="ECO:0007669"/>
    <property type="project" value="UniProtKB-SubCell"/>
</dbReference>
<evidence type="ECO:0000256" key="10">
    <source>
        <dbReference type="SAM" id="Phobius"/>
    </source>
</evidence>
<evidence type="ECO:0000256" key="2">
    <source>
        <dbReference type="ARBA" id="ARBA00007375"/>
    </source>
</evidence>
<name>A0AAN9BFU3_9CAEN</name>
<dbReference type="PANTHER" id="PTHR31885:SF6">
    <property type="entry name" value="GH04784P"/>
    <property type="match status" value="1"/>
</dbReference>
<evidence type="ECO:0000256" key="7">
    <source>
        <dbReference type="ARBA" id="ARBA00049458"/>
    </source>
</evidence>
<dbReference type="EMBL" id="JBAMIC010000008">
    <property type="protein sequence ID" value="KAK7103974.1"/>
    <property type="molecule type" value="Genomic_DNA"/>
</dbReference>
<organism evidence="11 12">
    <name type="scientific">Littorina saxatilis</name>
    <dbReference type="NCBI Taxonomy" id="31220"/>
    <lineage>
        <taxon>Eukaryota</taxon>
        <taxon>Metazoa</taxon>
        <taxon>Spiralia</taxon>
        <taxon>Lophotrochozoa</taxon>
        <taxon>Mollusca</taxon>
        <taxon>Gastropoda</taxon>
        <taxon>Caenogastropoda</taxon>
        <taxon>Littorinimorpha</taxon>
        <taxon>Littorinoidea</taxon>
        <taxon>Littorinidae</taxon>
        <taxon>Littorina</taxon>
    </lineage>
</organism>
<gene>
    <name evidence="11" type="ORF">V1264_018759</name>
</gene>
<evidence type="ECO:0000256" key="4">
    <source>
        <dbReference type="ARBA" id="ARBA00022989"/>
    </source>
</evidence>
<proteinExistence type="inferred from homology"/>
<dbReference type="InterPro" id="IPR012506">
    <property type="entry name" value="TMEM86B-like"/>
</dbReference>
<accession>A0AAN9BFU3</accession>
<dbReference type="AlphaFoldDB" id="A0AAN9BFU3"/>
<evidence type="ECO:0000256" key="9">
    <source>
        <dbReference type="SAM" id="MobiDB-lite"/>
    </source>
</evidence>
<evidence type="ECO:0000256" key="8">
    <source>
        <dbReference type="ARBA" id="ARBA00049560"/>
    </source>
</evidence>
<feature type="region of interest" description="Disordered" evidence="9">
    <location>
        <begin position="1"/>
        <end position="21"/>
    </location>
</feature>
<evidence type="ECO:0000313" key="12">
    <source>
        <dbReference type="Proteomes" id="UP001374579"/>
    </source>
</evidence>
<dbReference type="PANTHER" id="PTHR31885">
    <property type="entry name" value="GH04784P"/>
    <property type="match status" value="1"/>
</dbReference>
<keyword evidence="4 10" id="KW-1133">Transmembrane helix</keyword>
<feature type="transmembrane region" description="Helical" evidence="10">
    <location>
        <begin position="27"/>
        <end position="43"/>
    </location>
</feature>
<evidence type="ECO:0000256" key="3">
    <source>
        <dbReference type="ARBA" id="ARBA00022692"/>
    </source>
</evidence>
<keyword evidence="5 10" id="KW-0472">Membrane</keyword>
<evidence type="ECO:0000256" key="5">
    <source>
        <dbReference type="ARBA" id="ARBA00023136"/>
    </source>
</evidence>
<comment type="subcellular location">
    <subcellularLocation>
        <location evidence="1">Membrane</location>
        <topology evidence="1">Multi-pass membrane protein</topology>
    </subcellularLocation>
</comment>